<dbReference type="Proteomes" id="UP000078287">
    <property type="component" value="Unassembled WGS sequence"/>
</dbReference>
<dbReference type="STRING" id="1707952.A6A03_14260"/>
<reference evidence="3 4" key="1">
    <citation type="submission" date="2016-04" db="EMBL/GenBank/DDBJ databases">
        <title>Chloroflexus islandicus sp. nov., a thermophilic filamentous anoxygenic phototrophic bacterium from geyser Strokkur (Iceland).</title>
        <authorList>
            <person name="Gaisin V.A."/>
            <person name="Kalashnikov A.M."/>
            <person name="Sukhacheva M.V."/>
            <person name="Grouzdev D.S."/>
            <person name="Ivanov T.M."/>
            <person name="Kuznetsov B."/>
            <person name="Gorlenko V.M."/>
        </authorList>
    </citation>
    <scope>NUCLEOTIDE SEQUENCE [LARGE SCALE GENOMIC DNA]</scope>
    <source>
        <strain evidence="4">isl-2</strain>
    </source>
</reference>
<keyword evidence="1" id="KW-0472">Membrane</keyword>
<feature type="transmembrane region" description="Helical" evidence="1">
    <location>
        <begin position="142"/>
        <end position="167"/>
    </location>
</feature>
<keyword evidence="2" id="KW-0732">Signal</keyword>
<feature type="transmembrane region" description="Helical" evidence="1">
    <location>
        <begin position="275"/>
        <end position="294"/>
    </location>
</feature>
<feature type="signal peptide" evidence="2">
    <location>
        <begin position="1"/>
        <end position="24"/>
    </location>
</feature>
<organism evidence="3 4">
    <name type="scientific">Chloroflexus islandicus</name>
    <dbReference type="NCBI Taxonomy" id="1707952"/>
    <lineage>
        <taxon>Bacteria</taxon>
        <taxon>Bacillati</taxon>
        <taxon>Chloroflexota</taxon>
        <taxon>Chloroflexia</taxon>
        <taxon>Chloroflexales</taxon>
        <taxon>Chloroflexineae</taxon>
        <taxon>Chloroflexaceae</taxon>
        <taxon>Chloroflexus</taxon>
    </lineage>
</organism>
<keyword evidence="1" id="KW-0812">Transmembrane</keyword>
<keyword evidence="1" id="KW-1133">Transmembrane helix</keyword>
<gene>
    <name evidence="3" type="ORF">A6A03_14260</name>
</gene>
<name>A0A178MAJ8_9CHLR</name>
<sequence>MRRSWLLAVILWLAMLAMPARAFAQGPAALVIAAGEQYRGHVATFDQPIVILGEVDGDVTSWAGSITVQGIVRGDVVSYTGTITLAPGAIVEGNVLSIAGGVEIGSRAGLHGTAIGIEPLAGSAVATALIGTLSGQTIVRRWLPPGTTGVLGALISAMLCVAIALIWPRRTAGIGRALRAAPVRSAVVGLLSTILALSALPLVVGVLTLSLAGLFLLLPLIILLHVPYAIGLTGIARAIAASWPPGWALKPPLAAALGALIVLAPLVVIGMVAPALALALGYAVASWGLGAALISRGGALPIWRDEWPAVKHSG</sequence>
<comment type="caution">
    <text evidence="3">The sequence shown here is derived from an EMBL/GenBank/DDBJ whole genome shotgun (WGS) entry which is preliminary data.</text>
</comment>
<dbReference type="AlphaFoldDB" id="A0A178MAJ8"/>
<proteinExistence type="predicted"/>
<evidence type="ECO:0000256" key="1">
    <source>
        <dbReference type="SAM" id="Phobius"/>
    </source>
</evidence>
<feature type="transmembrane region" description="Helical" evidence="1">
    <location>
        <begin position="215"/>
        <end position="240"/>
    </location>
</feature>
<evidence type="ECO:0000313" key="3">
    <source>
        <dbReference type="EMBL" id="OAN45556.1"/>
    </source>
</evidence>
<evidence type="ECO:0000313" key="4">
    <source>
        <dbReference type="Proteomes" id="UP000078287"/>
    </source>
</evidence>
<protein>
    <recommendedName>
        <fullName evidence="5">Polymer-forming cytoskeletal protein</fullName>
    </recommendedName>
</protein>
<evidence type="ECO:0008006" key="5">
    <source>
        <dbReference type="Google" id="ProtNLM"/>
    </source>
</evidence>
<feature type="transmembrane region" description="Helical" evidence="1">
    <location>
        <begin position="187"/>
        <end position="209"/>
    </location>
</feature>
<keyword evidence="4" id="KW-1185">Reference proteome</keyword>
<feature type="transmembrane region" description="Helical" evidence="1">
    <location>
        <begin position="252"/>
        <end position="269"/>
    </location>
</feature>
<feature type="chain" id="PRO_5008091795" description="Polymer-forming cytoskeletal protein" evidence="2">
    <location>
        <begin position="25"/>
        <end position="314"/>
    </location>
</feature>
<accession>A0A178MAJ8</accession>
<evidence type="ECO:0000256" key="2">
    <source>
        <dbReference type="SAM" id="SignalP"/>
    </source>
</evidence>
<dbReference type="EMBL" id="LWQS01000053">
    <property type="protein sequence ID" value="OAN45556.1"/>
    <property type="molecule type" value="Genomic_DNA"/>
</dbReference>